<dbReference type="OrthoDB" id="9808093at2"/>
<dbReference type="Gene3D" id="3.30.420.360">
    <property type="match status" value="1"/>
</dbReference>
<keyword evidence="14" id="KW-0808">Transferase</keyword>
<feature type="domain" description="Acylphosphatase-like" evidence="12">
    <location>
        <begin position="7"/>
        <end position="94"/>
    </location>
</feature>
<dbReference type="Gene3D" id="3.30.110.120">
    <property type="match status" value="1"/>
</dbReference>
<evidence type="ECO:0000256" key="9">
    <source>
        <dbReference type="ARBA" id="ARBA00048220"/>
    </source>
</evidence>
<dbReference type="Gene3D" id="3.90.870.50">
    <property type="match status" value="1"/>
</dbReference>
<dbReference type="InterPro" id="IPR051060">
    <property type="entry name" value="Carbamoyltrans_HypF-like"/>
</dbReference>
<dbReference type="InterPro" id="IPR036046">
    <property type="entry name" value="Acylphosphatase-like_dom_sf"/>
</dbReference>
<evidence type="ECO:0000313" key="14">
    <source>
        <dbReference type="EMBL" id="TCL67357.1"/>
    </source>
</evidence>
<dbReference type="PANTHER" id="PTHR42959:SF1">
    <property type="entry name" value="CARBAMOYLTRANSFERASE HYPF"/>
    <property type="match status" value="1"/>
</dbReference>
<dbReference type="InterPro" id="IPR041440">
    <property type="entry name" value="HypF_C"/>
</dbReference>
<dbReference type="PANTHER" id="PTHR42959">
    <property type="entry name" value="CARBAMOYLTRANSFERASE"/>
    <property type="match status" value="1"/>
</dbReference>
<dbReference type="InterPro" id="IPR017968">
    <property type="entry name" value="Acylphosphatase_CS"/>
</dbReference>
<evidence type="ECO:0000256" key="3">
    <source>
        <dbReference type="ARBA" id="ARBA00008097"/>
    </source>
</evidence>
<dbReference type="NCBIfam" id="TIGR00143">
    <property type="entry name" value="hypF"/>
    <property type="match status" value="1"/>
</dbReference>
<dbReference type="InterPro" id="IPR017945">
    <property type="entry name" value="DHBP_synth_RibB-like_a/b_dom"/>
</dbReference>
<comment type="caution">
    <text evidence="14">The sequence shown here is derived from an EMBL/GenBank/DDBJ whole genome shotgun (WGS) entry which is preliminary data.</text>
</comment>
<dbReference type="AlphaFoldDB" id="A0A4V6NGX7"/>
<evidence type="ECO:0000313" key="15">
    <source>
        <dbReference type="Proteomes" id="UP000295008"/>
    </source>
</evidence>
<evidence type="ECO:0000256" key="10">
    <source>
        <dbReference type="PIRNR" id="PIRNR006256"/>
    </source>
</evidence>
<dbReference type="SUPFAM" id="SSF53067">
    <property type="entry name" value="Actin-like ATPase domain"/>
    <property type="match status" value="1"/>
</dbReference>
<proteinExistence type="inferred from homology"/>
<dbReference type="PROSITE" id="PS51160">
    <property type="entry name" value="ACYLPHOSPHATASE_3"/>
    <property type="match status" value="1"/>
</dbReference>
<keyword evidence="11" id="KW-0378">Hydrolase</keyword>
<comment type="similarity">
    <text evidence="2">Belongs to the acylphosphatase family.</text>
</comment>
<evidence type="ECO:0000256" key="7">
    <source>
        <dbReference type="ARBA" id="ARBA00022833"/>
    </source>
</evidence>
<dbReference type="UniPathway" id="UPA00335"/>
<protein>
    <recommendedName>
        <fullName evidence="10">Carbamoyltransferase</fullName>
        <ecNumber evidence="10">6.2.-.-</ecNumber>
    </recommendedName>
</protein>
<comment type="pathway">
    <text evidence="1">Protein modification; [NiFe] hydrogenase maturation.</text>
</comment>
<reference evidence="14 15" key="1">
    <citation type="submission" date="2019-03" db="EMBL/GenBank/DDBJ databases">
        <title>Genomic Encyclopedia of Type Strains, Phase IV (KMG-IV): sequencing the most valuable type-strain genomes for metagenomic binning, comparative biology and taxonomic classification.</title>
        <authorList>
            <person name="Goeker M."/>
        </authorList>
    </citation>
    <scope>NUCLEOTIDE SEQUENCE [LARGE SCALE GENOMIC DNA]</scope>
    <source>
        <strain evidence="14 15">LX-B</strain>
    </source>
</reference>
<accession>A0A4V6NGX7</accession>
<dbReference type="SUPFAM" id="SSF55821">
    <property type="entry name" value="YrdC/RibB"/>
    <property type="match status" value="1"/>
</dbReference>
<dbReference type="PIRSF" id="PIRSF006256">
    <property type="entry name" value="CMPcnvr_hdrg_mat"/>
    <property type="match status" value="1"/>
</dbReference>
<feature type="active site" evidence="11">
    <location>
        <position position="22"/>
    </location>
</feature>
<keyword evidence="5" id="KW-0479">Metal-binding</keyword>
<dbReference type="Pfam" id="PF00708">
    <property type="entry name" value="Acylphosphatase"/>
    <property type="match status" value="1"/>
</dbReference>
<keyword evidence="6" id="KW-0863">Zinc-finger</keyword>
<dbReference type="PROSITE" id="PS00150">
    <property type="entry name" value="ACYLPHOSPHATASE_1"/>
    <property type="match status" value="1"/>
</dbReference>
<dbReference type="GO" id="GO:0016743">
    <property type="term" value="F:carboxyl- or carbamoyltransferase activity"/>
    <property type="evidence" value="ECO:0007669"/>
    <property type="project" value="UniProtKB-UniRule"/>
</dbReference>
<dbReference type="PROSITE" id="PS51163">
    <property type="entry name" value="YRDC"/>
    <property type="match status" value="1"/>
</dbReference>
<feature type="active site" evidence="11">
    <location>
        <position position="40"/>
    </location>
</feature>
<dbReference type="GO" id="GO:0003725">
    <property type="term" value="F:double-stranded RNA binding"/>
    <property type="evidence" value="ECO:0007669"/>
    <property type="project" value="InterPro"/>
</dbReference>
<evidence type="ECO:0000259" key="13">
    <source>
        <dbReference type="PROSITE" id="PS51163"/>
    </source>
</evidence>
<evidence type="ECO:0000256" key="11">
    <source>
        <dbReference type="PROSITE-ProRule" id="PRU00520"/>
    </source>
</evidence>
<evidence type="ECO:0000256" key="6">
    <source>
        <dbReference type="ARBA" id="ARBA00022771"/>
    </source>
</evidence>
<dbReference type="Pfam" id="PF22521">
    <property type="entry name" value="HypF_C_2"/>
    <property type="match status" value="1"/>
</dbReference>
<dbReference type="GO" id="GO:0008270">
    <property type="term" value="F:zinc ion binding"/>
    <property type="evidence" value="ECO:0007669"/>
    <property type="project" value="UniProtKB-KW"/>
</dbReference>
<keyword evidence="15" id="KW-1185">Reference proteome</keyword>
<dbReference type="Proteomes" id="UP000295008">
    <property type="component" value="Unassembled WGS sequence"/>
</dbReference>
<dbReference type="InterPro" id="IPR043129">
    <property type="entry name" value="ATPase_NBD"/>
</dbReference>
<dbReference type="Pfam" id="PF07503">
    <property type="entry name" value="zf-HYPF"/>
    <property type="match status" value="2"/>
</dbReference>
<keyword evidence="7" id="KW-0862">Zinc</keyword>
<evidence type="ECO:0000256" key="5">
    <source>
        <dbReference type="ARBA" id="ARBA00022723"/>
    </source>
</evidence>
<comment type="catalytic activity">
    <reaction evidence="8 11">
        <text>an acyl phosphate + H2O = a carboxylate + phosphate + H(+)</text>
        <dbReference type="Rhea" id="RHEA:14965"/>
        <dbReference type="ChEBI" id="CHEBI:15377"/>
        <dbReference type="ChEBI" id="CHEBI:15378"/>
        <dbReference type="ChEBI" id="CHEBI:29067"/>
        <dbReference type="ChEBI" id="CHEBI:43474"/>
        <dbReference type="ChEBI" id="CHEBI:59918"/>
        <dbReference type="EC" id="3.6.1.7"/>
    </reaction>
</comment>
<feature type="domain" description="YrdC-like" evidence="13">
    <location>
        <begin position="202"/>
        <end position="387"/>
    </location>
</feature>
<dbReference type="SUPFAM" id="SSF54975">
    <property type="entry name" value="Acylphosphatase/BLUF domain-like"/>
    <property type="match status" value="1"/>
</dbReference>
<evidence type="ECO:0000256" key="8">
    <source>
        <dbReference type="ARBA" id="ARBA00047645"/>
    </source>
</evidence>
<dbReference type="InterPro" id="IPR006070">
    <property type="entry name" value="Sua5-like_dom"/>
</dbReference>
<dbReference type="InterPro" id="IPR001792">
    <property type="entry name" value="Acylphosphatase-like_dom"/>
</dbReference>
<dbReference type="GO" id="GO:0051604">
    <property type="term" value="P:protein maturation"/>
    <property type="evidence" value="ECO:0007669"/>
    <property type="project" value="TreeGrafter"/>
</dbReference>
<dbReference type="Pfam" id="PF17788">
    <property type="entry name" value="HypF_C"/>
    <property type="match status" value="1"/>
</dbReference>
<keyword evidence="4" id="KW-0436">Ligase</keyword>
<evidence type="ECO:0000259" key="12">
    <source>
        <dbReference type="PROSITE" id="PS51160"/>
    </source>
</evidence>
<sequence>MPQPFERWRLTVSGLVQGVGFRPFLFNLARGLELTGWVRNNFAGVEIEIQGAPTALARFSAALRERPPAAAQIDGVERETIPPLPGEDDFTIIPSQSGRLPGSPLPDQGICPDCAAEFFDPANRRYHHPFNSCTLCGPRFTIMEALPFDRSRTAMEPFPLCPDCQTEYTSPADRRFHAQTIACPQCGPKLWFRDAQGRPGADDPAGAARRILKAGGILAVKGIGGYHLACDARNAAAVDRLRRLKGRDNRAFAVMFRDPEAIAAVCRVTAEEAALLAGPVRPIVLLLQREGGTLAPGVNPGLRELGAFLPYTGIQLLLFEDELTALVMTSGNRSGEPLSIGDEEARRDLGPMADGFLGHDRRIRWRCDDSVLRWQAGRTIGIRRSRGLTPAPVRLERKLPPLLACGAQQKNVFALTQDERVYLGPHQGDLDNAASFLAYRETIAAMQRLLHCQPEWAVHDLHPDYNSTRYARESGLPLLGVQHHLAHIAAVIAAERLDGPVLGVAFDGSGYGPDGAVWGGEFFIGSGCAWRRVGQLEYYPLPGGEAAVREPWRMTAAYLNANAPALLEEWLEARELGKSWPLLRQAVRAGINAPPTSSVGRWFDGVAALLGGPARAGYEGEAAVWLENQADPAAEDRFELPFRLAGDGFRIDPGALAAALARERHRLGPAALSMKFHRTVAALIREAARWARREAGIDRVVLSGGVFQNRLLLDLTLAELETEGFRVAVPQWVPINDGGIALGQAWLGGLMIERGVDDVLGGAR</sequence>
<dbReference type="RefSeq" id="WP_132014617.1">
    <property type="nucleotide sequence ID" value="NZ_SLUN01000014.1"/>
</dbReference>
<comment type="similarity">
    <text evidence="3 10">Belongs to the carbamoyltransferase HypF family.</text>
</comment>
<dbReference type="InterPro" id="IPR004421">
    <property type="entry name" value="Carbamoyltransferase_HypF"/>
</dbReference>
<comment type="catalytic activity">
    <reaction evidence="9">
        <text>C-terminal L-cysteinyl-[HypE protein] + carbamoyl phosphate + ATP + H2O = C-terminal S-carboxamide-L-cysteinyl-[HypE protein] + AMP + phosphate + diphosphate + H(+)</text>
        <dbReference type="Rhea" id="RHEA:55636"/>
        <dbReference type="Rhea" id="RHEA-COMP:14247"/>
        <dbReference type="Rhea" id="RHEA-COMP:14392"/>
        <dbReference type="ChEBI" id="CHEBI:15377"/>
        <dbReference type="ChEBI" id="CHEBI:15378"/>
        <dbReference type="ChEBI" id="CHEBI:30616"/>
        <dbReference type="ChEBI" id="CHEBI:33019"/>
        <dbReference type="ChEBI" id="CHEBI:43474"/>
        <dbReference type="ChEBI" id="CHEBI:58228"/>
        <dbReference type="ChEBI" id="CHEBI:76913"/>
        <dbReference type="ChEBI" id="CHEBI:139126"/>
        <dbReference type="ChEBI" id="CHEBI:456215"/>
    </reaction>
</comment>
<dbReference type="GO" id="GO:0016874">
    <property type="term" value="F:ligase activity"/>
    <property type="evidence" value="ECO:0007669"/>
    <property type="project" value="UniProtKB-UniRule"/>
</dbReference>
<dbReference type="Pfam" id="PF01300">
    <property type="entry name" value="Sua5_yciO_yrdC"/>
    <property type="match status" value="1"/>
</dbReference>
<dbReference type="EMBL" id="SLUN01000014">
    <property type="protein sequence ID" value="TCL67357.1"/>
    <property type="molecule type" value="Genomic_DNA"/>
</dbReference>
<organism evidence="14 15">
    <name type="scientific">Hydrogenispora ethanolica</name>
    <dbReference type="NCBI Taxonomy" id="1082276"/>
    <lineage>
        <taxon>Bacteria</taxon>
        <taxon>Bacillati</taxon>
        <taxon>Bacillota</taxon>
        <taxon>Hydrogenispora</taxon>
    </lineage>
</organism>
<dbReference type="InterPro" id="IPR011125">
    <property type="entry name" value="Znf_HypF"/>
</dbReference>
<evidence type="ECO:0000256" key="2">
    <source>
        <dbReference type="ARBA" id="ARBA00005614"/>
    </source>
</evidence>
<dbReference type="Gene3D" id="3.30.420.40">
    <property type="match status" value="1"/>
</dbReference>
<dbReference type="InterPro" id="IPR055128">
    <property type="entry name" value="HypF_C_2"/>
</dbReference>
<gene>
    <name evidence="14" type="ORF">EDC14_101446</name>
</gene>
<evidence type="ECO:0000256" key="4">
    <source>
        <dbReference type="ARBA" id="ARBA00022598"/>
    </source>
</evidence>
<dbReference type="GO" id="GO:0003998">
    <property type="term" value="F:acylphosphatase activity"/>
    <property type="evidence" value="ECO:0007669"/>
    <property type="project" value="UniProtKB-EC"/>
</dbReference>
<name>A0A4V6NGX7_HYDET</name>
<evidence type="ECO:0000256" key="1">
    <source>
        <dbReference type="ARBA" id="ARBA00004711"/>
    </source>
</evidence>
<dbReference type="EC" id="6.2.-.-" evidence="10"/>